<comment type="caution">
    <text evidence="1">The sequence shown here is derived from an EMBL/GenBank/DDBJ whole genome shotgun (WGS) entry which is preliminary data.</text>
</comment>
<evidence type="ECO:0000313" key="2">
    <source>
        <dbReference type="Proteomes" id="UP000292535"/>
    </source>
</evidence>
<evidence type="ECO:0000313" key="1">
    <source>
        <dbReference type="EMBL" id="RYQ23877.1"/>
    </source>
</evidence>
<organism evidence="1 2">
    <name type="scientific">Bifidobacterium pseudolongum subsp. globosum</name>
    <dbReference type="NCBI Taxonomy" id="1690"/>
    <lineage>
        <taxon>Bacteria</taxon>
        <taxon>Bacillati</taxon>
        <taxon>Actinomycetota</taxon>
        <taxon>Actinomycetes</taxon>
        <taxon>Bifidobacteriales</taxon>
        <taxon>Bifidobacteriaceae</taxon>
        <taxon>Bifidobacterium</taxon>
    </lineage>
</organism>
<name>A0A4Q5ACB8_9BIFI</name>
<protein>
    <submittedName>
        <fullName evidence="1">Uncharacterized protein</fullName>
    </submittedName>
</protein>
<dbReference type="Proteomes" id="UP000292535">
    <property type="component" value="Unassembled WGS sequence"/>
</dbReference>
<proteinExistence type="predicted"/>
<accession>A0A4Q5ACB8</accession>
<sequence>MSVALTMGNGGDAMAYAASSHPLLPYQLCLRVASAHPSKASMVSAMPATMA</sequence>
<reference evidence="1 2" key="1">
    <citation type="submission" date="2018-12" db="EMBL/GenBank/DDBJ databases">
        <title>Unveiling genomic diversity among members of the Bifidobacterium pseudolongum species, a widely distributed gut commensal of the animal kingdom.</title>
        <authorList>
            <person name="Lugli G.A."/>
            <person name="Duranti S."/>
            <person name="Albert K."/>
            <person name="Mancabelli L."/>
            <person name="Napoli S."/>
            <person name="Viappiani A."/>
            <person name="Anzalone R."/>
            <person name="Longhi G."/>
            <person name="Milani C."/>
            <person name="Turroni F."/>
            <person name="Alessandri G."/>
            <person name="Sela D.A."/>
            <person name="Van Sinderen D."/>
            <person name="Ventura M."/>
        </authorList>
    </citation>
    <scope>NUCLEOTIDE SEQUENCE [LARGE SCALE GENOMIC DNA]</scope>
    <source>
        <strain evidence="1 2">2032B</strain>
    </source>
</reference>
<dbReference type="AlphaFoldDB" id="A0A4Q5ACB8"/>
<gene>
    <name evidence="1" type="ORF">PG2032B_1614</name>
</gene>
<dbReference type="EMBL" id="RYUQ01000008">
    <property type="protein sequence ID" value="RYQ23877.1"/>
    <property type="molecule type" value="Genomic_DNA"/>
</dbReference>